<keyword evidence="8" id="KW-0472">Membrane</keyword>
<dbReference type="Gene3D" id="3.40.50.300">
    <property type="entry name" value="P-loop containing nucleotide triphosphate hydrolases"/>
    <property type="match status" value="1"/>
</dbReference>
<dbReference type="EMBL" id="MLJW01000626">
    <property type="protein sequence ID" value="OIQ84336.1"/>
    <property type="molecule type" value="Genomic_DNA"/>
</dbReference>
<dbReference type="GO" id="GO:0005886">
    <property type="term" value="C:plasma membrane"/>
    <property type="evidence" value="ECO:0007669"/>
    <property type="project" value="UniProtKB-SubCell"/>
</dbReference>
<dbReference type="GO" id="GO:0016887">
    <property type="term" value="F:ATP hydrolysis activity"/>
    <property type="evidence" value="ECO:0007669"/>
    <property type="project" value="InterPro"/>
</dbReference>
<comment type="caution">
    <text evidence="10">The sequence shown here is derived from an EMBL/GenBank/DDBJ whole genome shotgun (WGS) entry which is preliminary data.</text>
</comment>
<protein>
    <submittedName>
        <fullName evidence="10">Lipid A export ATP-binding/permease protein MsbA</fullName>
        <ecNumber evidence="10">3.6.3.-</ecNumber>
    </submittedName>
</protein>
<dbReference type="InterPro" id="IPR039421">
    <property type="entry name" value="Type_1_exporter"/>
</dbReference>
<proteinExistence type="predicted"/>
<evidence type="ECO:0000256" key="4">
    <source>
        <dbReference type="ARBA" id="ARBA00022692"/>
    </source>
</evidence>
<dbReference type="InterPro" id="IPR003439">
    <property type="entry name" value="ABC_transporter-like_ATP-bd"/>
</dbReference>
<keyword evidence="7" id="KW-1133">Transmembrane helix</keyword>
<reference evidence="10" key="1">
    <citation type="submission" date="2016-10" db="EMBL/GenBank/DDBJ databases">
        <title>Sequence of Gallionella enrichment culture.</title>
        <authorList>
            <person name="Poehlein A."/>
            <person name="Muehling M."/>
            <person name="Daniel R."/>
        </authorList>
    </citation>
    <scope>NUCLEOTIDE SEQUENCE</scope>
</reference>
<dbReference type="PANTHER" id="PTHR43394:SF1">
    <property type="entry name" value="ATP-BINDING CASSETTE SUB-FAMILY B MEMBER 10, MITOCHONDRIAL"/>
    <property type="match status" value="1"/>
</dbReference>
<evidence type="ECO:0000256" key="2">
    <source>
        <dbReference type="ARBA" id="ARBA00022448"/>
    </source>
</evidence>
<name>A0A1J5QLM2_9ZZZZ</name>
<feature type="domain" description="ABC transporter" evidence="9">
    <location>
        <begin position="2"/>
        <end position="235"/>
    </location>
</feature>
<evidence type="ECO:0000256" key="5">
    <source>
        <dbReference type="ARBA" id="ARBA00022741"/>
    </source>
</evidence>
<gene>
    <name evidence="10" type="primary">msbA_12</name>
    <name evidence="10" type="ORF">GALL_338570</name>
</gene>
<accession>A0A1J5QLM2</accession>
<dbReference type="FunFam" id="3.40.50.300:FF:000299">
    <property type="entry name" value="ABC transporter ATP-binding protein/permease"/>
    <property type="match status" value="1"/>
</dbReference>
<dbReference type="PROSITE" id="PS00211">
    <property type="entry name" value="ABC_TRANSPORTER_1"/>
    <property type="match status" value="1"/>
</dbReference>
<evidence type="ECO:0000256" key="7">
    <source>
        <dbReference type="ARBA" id="ARBA00022989"/>
    </source>
</evidence>
<dbReference type="Pfam" id="PF00005">
    <property type="entry name" value="ABC_tran"/>
    <property type="match status" value="1"/>
</dbReference>
<dbReference type="PROSITE" id="PS50893">
    <property type="entry name" value="ABC_TRANSPORTER_2"/>
    <property type="match status" value="1"/>
</dbReference>
<evidence type="ECO:0000256" key="6">
    <source>
        <dbReference type="ARBA" id="ARBA00022840"/>
    </source>
</evidence>
<evidence type="ECO:0000259" key="9">
    <source>
        <dbReference type="PROSITE" id="PS50893"/>
    </source>
</evidence>
<keyword evidence="6 10" id="KW-0067">ATP-binding</keyword>
<dbReference type="SUPFAM" id="SSF52540">
    <property type="entry name" value="P-loop containing nucleoside triphosphate hydrolases"/>
    <property type="match status" value="1"/>
</dbReference>
<organism evidence="10">
    <name type="scientific">mine drainage metagenome</name>
    <dbReference type="NCBI Taxonomy" id="410659"/>
    <lineage>
        <taxon>unclassified sequences</taxon>
        <taxon>metagenomes</taxon>
        <taxon>ecological metagenomes</taxon>
    </lineage>
</organism>
<evidence type="ECO:0000256" key="3">
    <source>
        <dbReference type="ARBA" id="ARBA00022475"/>
    </source>
</evidence>
<keyword evidence="5" id="KW-0547">Nucleotide-binding</keyword>
<keyword evidence="3" id="KW-1003">Cell membrane</keyword>
<comment type="subcellular location">
    <subcellularLocation>
        <location evidence="1">Cell membrane</location>
        <topology evidence="1">Multi-pass membrane protein</topology>
    </subcellularLocation>
</comment>
<evidence type="ECO:0000256" key="1">
    <source>
        <dbReference type="ARBA" id="ARBA00004651"/>
    </source>
</evidence>
<keyword evidence="2" id="KW-0813">Transport</keyword>
<dbReference type="InterPro" id="IPR017871">
    <property type="entry name" value="ABC_transporter-like_CS"/>
</dbReference>
<evidence type="ECO:0000256" key="8">
    <source>
        <dbReference type="ARBA" id="ARBA00023136"/>
    </source>
</evidence>
<dbReference type="AlphaFoldDB" id="A0A1J5QLM2"/>
<dbReference type="PANTHER" id="PTHR43394">
    <property type="entry name" value="ATP-DEPENDENT PERMEASE MDL1, MITOCHONDRIAL"/>
    <property type="match status" value="1"/>
</dbReference>
<dbReference type="EC" id="3.6.3.-" evidence="10"/>
<dbReference type="GO" id="GO:0015421">
    <property type="term" value="F:ABC-type oligopeptide transporter activity"/>
    <property type="evidence" value="ECO:0007669"/>
    <property type="project" value="TreeGrafter"/>
</dbReference>
<dbReference type="InterPro" id="IPR003593">
    <property type="entry name" value="AAA+_ATPase"/>
</dbReference>
<dbReference type="InterPro" id="IPR027417">
    <property type="entry name" value="P-loop_NTPase"/>
</dbReference>
<evidence type="ECO:0000313" key="10">
    <source>
        <dbReference type="EMBL" id="OIQ84336.1"/>
    </source>
</evidence>
<dbReference type="SMART" id="SM00382">
    <property type="entry name" value="AAA"/>
    <property type="match status" value="1"/>
</dbReference>
<keyword evidence="10" id="KW-0378">Hydrolase</keyword>
<sequence length="239" mass="25446">MLRDVRLRYADDAPWALDGVDLDVAPGGRLALVGASGAGKSSVVQLLARFREYQGSARVGGHELRDYAGDDARALLAVVSQDDYLFHGTLLDNLLLARPDATEAQIVDACRCAQLHEFIVGLPDGYHSSLGEGGTMLSGGQARRLALARALLKDAPILILDEPTEGLDAATERELFAALAQAMAGRTVLLISHRLGALAELVDEVAVLQAGRVVQRGRVAALESQPGPYAQLRELYEPG</sequence>
<dbReference type="GO" id="GO:0005524">
    <property type="term" value="F:ATP binding"/>
    <property type="evidence" value="ECO:0007669"/>
    <property type="project" value="UniProtKB-KW"/>
</dbReference>
<keyword evidence="4" id="KW-0812">Transmembrane</keyword>